<dbReference type="PANTHER" id="PTHR33086:SF52">
    <property type="entry name" value="OS09G0128900 PROTEIN"/>
    <property type="match status" value="1"/>
</dbReference>
<feature type="domain" description="DUF1618" evidence="1">
    <location>
        <begin position="295"/>
        <end position="408"/>
    </location>
</feature>
<dbReference type="PANTHER" id="PTHR33086">
    <property type="entry name" value="OS05G0468200 PROTEIN-RELATED"/>
    <property type="match status" value="1"/>
</dbReference>
<proteinExistence type="predicted"/>
<keyword evidence="3" id="KW-1185">Reference proteome</keyword>
<name>A0A3L6PS46_PANMI</name>
<accession>A0A3L6PS46</accession>
<dbReference type="InterPro" id="IPR011676">
    <property type="entry name" value="DUF1618"/>
</dbReference>
<gene>
    <name evidence="2" type="ORF">C2845_PM16G15990</name>
</gene>
<dbReference type="Proteomes" id="UP000275267">
    <property type="component" value="Unassembled WGS sequence"/>
</dbReference>
<dbReference type="Pfam" id="PF07762">
    <property type="entry name" value="DUF1618"/>
    <property type="match status" value="1"/>
</dbReference>
<reference evidence="3" key="1">
    <citation type="journal article" date="2019" name="Nat. Commun.">
        <title>The genome of broomcorn millet.</title>
        <authorList>
            <person name="Zou C."/>
            <person name="Miki D."/>
            <person name="Li D."/>
            <person name="Tang Q."/>
            <person name="Xiao L."/>
            <person name="Rajput S."/>
            <person name="Deng P."/>
            <person name="Jia W."/>
            <person name="Huang R."/>
            <person name="Zhang M."/>
            <person name="Sun Y."/>
            <person name="Hu J."/>
            <person name="Fu X."/>
            <person name="Schnable P.S."/>
            <person name="Li F."/>
            <person name="Zhang H."/>
            <person name="Feng B."/>
            <person name="Zhu X."/>
            <person name="Liu R."/>
            <person name="Schnable J.C."/>
            <person name="Zhu J.-K."/>
            <person name="Zhang H."/>
        </authorList>
    </citation>
    <scope>NUCLEOTIDE SEQUENCE [LARGE SCALE GENOMIC DNA]</scope>
</reference>
<protein>
    <recommendedName>
        <fullName evidence="1">DUF1618 domain-containing protein</fullName>
    </recommendedName>
</protein>
<organism evidence="2 3">
    <name type="scientific">Panicum miliaceum</name>
    <name type="common">Proso millet</name>
    <name type="synonym">Broomcorn millet</name>
    <dbReference type="NCBI Taxonomy" id="4540"/>
    <lineage>
        <taxon>Eukaryota</taxon>
        <taxon>Viridiplantae</taxon>
        <taxon>Streptophyta</taxon>
        <taxon>Embryophyta</taxon>
        <taxon>Tracheophyta</taxon>
        <taxon>Spermatophyta</taxon>
        <taxon>Magnoliopsida</taxon>
        <taxon>Liliopsida</taxon>
        <taxon>Poales</taxon>
        <taxon>Poaceae</taxon>
        <taxon>PACMAD clade</taxon>
        <taxon>Panicoideae</taxon>
        <taxon>Panicodae</taxon>
        <taxon>Paniceae</taxon>
        <taxon>Panicinae</taxon>
        <taxon>Panicum</taxon>
        <taxon>Panicum sect. Panicum</taxon>
    </lineage>
</organism>
<evidence type="ECO:0000259" key="1">
    <source>
        <dbReference type="Pfam" id="PF07762"/>
    </source>
</evidence>
<dbReference type="OrthoDB" id="686315at2759"/>
<evidence type="ECO:0000313" key="3">
    <source>
        <dbReference type="Proteomes" id="UP000275267"/>
    </source>
</evidence>
<sequence>MNSQENRQHRILGDGLLVGLEVLLDRGVPLIDELAEFIDQRGGPSLASILDDLRERATAPVPAGSRHAAPSQRDITSEILRYRSNVERPTTAILREYKAAHPSAVRKVALGGRDAEVLTALEPDLSGLSEAPAVSSLALRVSPELSADAAHKYGGGDFLAGAHHNILAMYVGPYRPGMPSPGFYLIYDAWANLLAAVPQLPRSSISWFSHRAIGSGAAVLRHAPPSDYILAELLTRNDSRGQPTNNATLCMWCSSGPIAHRWIQKEVVLPLPTAHEAHIFIADTVFAVGNTSLCWVDLLMGILICEDMLAPDLVFCFIPLPVPQHTTLYPPYGRGRPEDFRSVSCNVKLLSSSHTIKFVSLDGYLEGRPANQLMLTKWSLSLSDPVSKSVWSKEYSFSLGRMSLPDQHFTSSDPSHVKPPGPQVPNLGSSRVGEHHANMLQIKMMSPTYI</sequence>
<dbReference type="EMBL" id="PQIB02000015">
    <property type="protein sequence ID" value="RLM64467.1"/>
    <property type="molecule type" value="Genomic_DNA"/>
</dbReference>
<comment type="caution">
    <text evidence="2">The sequence shown here is derived from an EMBL/GenBank/DDBJ whole genome shotgun (WGS) entry which is preliminary data.</text>
</comment>
<evidence type="ECO:0000313" key="2">
    <source>
        <dbReference type="EMBL" id="RLM64467.1"/>
    </source>
</evidence>
<dbReference type="AlphaFoldDB" id="A0A3L6PS46"/>